<gene>
    <name evidence="2" type="ORF">GH714_011791</name>
</gene>
<reference evidence="2 3" key="1">
    <citation type="journal article" date="2020" name="Mol. Plant">
        <title>The Chromosome-Based Rubber Tree Genome Provides New Insights into Spurge Genome Evolution and Rubber Biosynthesis.</title>
        <authorList>
            <person name="Liu J."/>
            <person name="Shi C."/>
            <person name="Shi C.C."/>
            <person name="Li W."/>
            <person name="Zhang Q.J."/>
            <person name="Zhang Y."/>
            <person name="Li K."/>
            <person name="Lu H.F."/>
            <person name="Shi C."/>
            <person name="Zhu S.T."/>
            <person name="Xiao Z.Y."/>
            <person name="Nan H."/>
            <person name="Yue Y."/>
            <person name="Zhu X.G."/>
            <person name="Wu Y."/>
            <person name="Hong X.N."/>
            <person name="Fan G.Y."/>
            <person name="Tong Y."/>
            <person name="Zhang D."/>
            <person name="Mao C.L."/>
            <person name="Liu Y.L."/>
            <person name="Hao S.J."/>
            <person name="Liu W.Q."/>
            <person name="Lv M.Q."/>
            <person name="Zhang H.B."/>
            <person name="Liu Y."/>
            <person name="Hu-Tang G.R."/>
            <person name="Wang J.P."/>
            <person name="Wang J.H."/>
            <person name="Sun Y.H."/>
            <person name="Ni S.B."/>
            <person name="Chen W.B."/>
            <person name="Zhang X.C."/>
            <person name="Jiao Y.N."/>
            <person name="Eichler E.E."/>
            <person name="Li G.H."/>
            <person name="Liu X."/>
            <person name="Gao L.Z."/>
        </authorList>
    </citation>
    <scope>NUCLEOTIDE SEQUENCE [LARGE SCALE GENOMIC DNA]</scope>
    <source>
        <strain evidence="3">cv. GT1</strain>
        <tissue evidence="2">Leaf</tissue>
    </source>
</reference>
<feature type="compositionally biased region" description="Low complexity" evidence="1">
    <location>
        <begin position="40"/>
        <end position="70"/>
    </location>
</feature>
<evidence type="ECO:0000313" key="3">
    <source>
        <dbReference type="Proteomes" id="UP000467840"/>
    </source>
</evidence>
<keyword evidence="3" id="KW-1185">Reference proteome</keyword>
<feature type="region of interest" description="Disordered" evidence="1">
    <location>
        <begin position="14"/>
        <end position="80"/>
    </location>
</feature>
<proteinExistence type="predicted"/>
<organism evidence="2 3">
    <name type="scientific">Hevea brasiliensis</name>
    <name type="common">Para rubber tree</name>
    <name type="synonym">Siphonia brasiliensis</name>
    <dbReference type="NCBI Taxonomy" id="3981"/>
    <lineage>
        <taxon>Eukaryota</taxon>
        <taxon>Viridiplantae</taxon>
        <taxon>Streptophyta</taxon>
        <taxon>Embryophyta</taxon>
        <taxon>Tracheophyta</taxon>
        <taxon>Spermatophyta</taxon>
        <taxon>Magnoliopsida</taxon>
        <taxon>eudicotyledons</taxon>
        <taxon>Gunneridae</taxon>
        <taxon>Pentapetalae</taxon>
        <taxon>rosids</taxon>
        <taxon>fabids</taxon>
        <taxon>Malpighiales</taxon>
        <taxon>Euphorbiaceae</taxon>
        <taxon>Crotonoideae</taxon>
        <taxon>Micrandreae</taxon>
        <taxon>Hevea</taxon>
    </lineage>
</organism>
<dbReference type="EMBL" id="JAAGAX010000010">
    <property type="protein sequence ID" value="KAF2300319.1"/>
    <property type="molecule type" value="Genomic_DNA"/>
</dbReference>
<dbReference type="Proteomes" id="UP000467840">
    <property type="component" value="Chromosome 4"/>
</dbReference>
<evidence type="ECO:0000256" key="1">
    <source>
        <dbReference type="SAM" id="MobiDB-lite"/>
    </source>
</evidence>
<protein>
    <submittedName>
        <fullName evidence="2">Uncharacterized protein</fullName>
    </submittedName>
</protein>
<sequence>MAVPVIKFEEKSDDIQFKIPAENEGSPTIRQQATPPNTPSPFSSTSPSTTSSSSSNSSASEAFVSSSEPSDVPFTTRASRARDQFKDVIGSIKRRDVLGLVFGLSSMLAHSSDAKGAGLPPEEKPRLWDDVCKKELENVW</sequence>
<name>A0A6A6LL23_HEVBR</name>
<comment type="caution">
    <text evidence="2">The sequence shown here is derived from an EMBL/GenBank/DDBJ whole genome shotgun (WGS) entry which is preliminary data.</text>
</comment>
<evidence type="ECO:0000313" key="2">
    <source>
        <dbReference type="EMBL" id="KAF2300319.1"/>
    </source>
</evidence>
<dbReference type="AlphaFoldDB" id="A0A6A6LL23"/>
<accession>A0A6A6LL23</accession>